<keyword evidence="2 10" id="KW-0328">Glycosyltransferase</keyword>
<dbReference type="PANTHER" id="PTHR10339">
    <property type="entry name" value="ADP-RIBOSYLTRANSFERASE"/>
    <property type="match status" value="1"/>
</dbReference>
<keyword evidence="11" id="KW-1185">Reference proteome</keyword>
<sequence>MSFLTFNFPGQGLPSNQITLDMSENSADDQYIDCNPKREDELKNSEKLPLPEKYVETWEKAKSHWNSLGQTVGSFNRIYGIVIVAYTVGDHLYRDFNTAAREAGKSQDSYEQYAFKDFHLLLTKALQAKKKTSDCYEVFRGIKNIHFATSDKAYVRFGHFASSSLDKKGAQGFGEDTFFSIKTCYGVPIHDFSFHEKQKEILIPPYETFTVTNYTKTQKGIFIRLESLKVYSHFNCEVLKDAGLSTAMGMPFLLWGLLLTWTTLGSLGNL</sequence>
<dbReference type="PANTHER" id="PTHR10339:SF19">
    <property type="entry name" value="GPI-LINKED NAD(P)(+)--ARGININE ADP-RIBOSYLTRANSFERASE 1"/>
    <property type="match status" value="1"/>
</dbReference>
<dbReference type="PRINTS" id="PR00970">
    <property type="entry name" value="RIBTRNSFRASE"/>
</dbReference>
<evidence type="ECO:0000256" key="9">
    <source>
        <dbReference type="ARBA" id="ARBA00047597"/>
    </source>
</evidence>
<keyword evidence="8" id="KW-1015">Disulfide bond</keyword>
<keyword evidence="6 10" id="KW-0521">NADP</keyword>
<dbReference type="InterPro" id="IPR050999">
    <property type="entry name" value="ADP-ribosyltransferase_ARG"/>
</dbReference>
<dbReference type="PROSITE" id="PS51996">
    <property type="entry name" value="TR_MART"/>
    <property type="match status" value="1"/>
</dbReference>
<evidence type="ECO:0000256" key="7">
    <source>
        <dbReference type="ARBA" id="ARBA00023027"/>
    </source>
</evidence>
<evidence type="ECO:0000256" key="6">
    <source>
        <dbReference type="ARBA" id="ARBA00022857"/>
    </source>
</evidence>
<keyword evidence="7 10" id="KW-0520">NAD</keyword>
<proteinExistence type="inferred from homology"/>
<evidence type="ECO:0000256" key="1">
    <source>
        <dbReference type="ARBA" id="ARBA00009558"/>
    </source>
</evidence>
<keyword evidence="5" id="KW-0732">Signal</keyword>
<accession>A0A6I9YTS6</accession>
<evidence type="ECO:0000313" key="12">
    <source>
        <dbReference type="RefSeq" id="XP_013927712.1"/>
    </source>
</evidence>
<organism evidence="11 12">
    <name type="scientific">Thamnophis sirtalis</name>
    <dbReference type="NCBI Taxonomy" id="35019"/>
    <lineage>
        <taxon>Eukaryota</taxon>
        <taxon>Metazoa</taxon>
        <taxon>Chordata</taxon>
        <taxon>Craniata</taxon>
        <taxon>Vertebrata</taxon>
        <taxon>Euteleostomi</taxon>
        <taxon>Lepidosauria</taxon>
        <taxon>Squamata</taxon>
        <taxon>Bifurcata</taxon>
        <taxon>Unidentata</taxon>
        <taxon>Episquamata</taxon>
        <taxon>Toxicofera</taxon>
        <taxon>Serpentes</taxon>
        <taxon>Colubroidea</taxon>
        <taxon>Colubridae</taxon>
        <taxon>Natricinae</taxon>
        <taxon>Thamnophis</taxon>
    </lineage>
</organism>
<evidence type="ECO:0000256" key="5">
    <source>
        <dbReference type="ARBA" id="ARBA00022729"/>
    </source>
</evidence>
<dbReference type="Pfam" id="PF01129">
    <property type="entry name" value="ART"/>
    <property type="match status" value="1"/>
</dbReference>
<dbReference type="GO" id="GO:0106274">
    <property type="term" value="F:NAD+-protein-arginine ADP-ribosyltransferase activity"/>
    <property type="evidence" value="ECO:0007669"/>
    <property type="project" value="UniProtKB-EC"/>
</dbReference>
<comment type="similarity">
    <text evidence="1 10">Belongs to the Arg-specific ADP-ribosyltransferase family.</text>
</comment>
<name>A0A6I9YTS6_9SAUR</name>
<dbReference type="Gene3D" id="3.90.176.10">
    <property type="entry name" value="Toxin ADP-ribosyltransferase, Chain A, domain 1"/>
    <property type="match status" value="1"/>
</dbReference>
<dbReference type="GO" id="GO:0003950">
    <property type="term" value="F:NAD+ poly-ADP-ribosyltransferase activity"/>
    <property type="evidence" value="ECO:0007669"/>
    <property type="project" value="TreeGrafter"/>
</dbReference>
<dbReference type="GO" id="GO:0016779">
    <property type="term" value="F:nucleotidyltransferase activity"/>
    <property type="evidence" value="ECO:0007669"/>
    <property type="project" value="UniProtKB-KW"/>
</dbReference>
<evidence type="ECO:0000256" key="2">
    <source>
        <dbReference type="ARBA" id="ARBA00022676"/>
    </source>
</evidence>
<dbReference type="AlphaFoldDB" id="A0A6I9YTS6"/>
<evidence type="ECO:0000256" key="10">
    <source>
        <dbReference type="RuleBase" id="RU361228"/>
    </source>
</evidence>
<keyword evidence="4" id="KW-0548">Nucleotidyltransferase</keyword>
<dbReference type="GeneID" id="106553687"/>
<dbReference type="EC" id="2.4.2.31" evidence="10"/>
<evidence type="ECO:0000256" key="4">
    <source>
        <dbReference type="ARBA" id="ARBA00022695"/>
    </source>
</evidence>
<dbReference type="Proteomes" id="UP000504617">
    <property type="component" value="Unplaced"/>
</dbReference>
<evidence type="ECO:0000256" key="3">
    <source>
        <dbReference type="ARBA" id="ARBA00022679"/>
    </source>
</evidence>
<dbReference type="SUPFAM" id="SSF56399">
    <property type="entry name" value="ADP-ribosylation"/>
    <property type="match status" value="1"/>
</dbReference>
<comment type="catalytic activity">
    <reaction evidence="9 10">
        <text>L-arginyl-[protein] + NAD(+) = N(omega)-(ADP-D-ribosyl)-L-arginyl-[protein] + nicotinamide + H(+)</text>
        <dbReference type="Rhea" id="RHEA:19149"/>
        <dbReference type="Rhea" id="RHEA-COMP:10532"/>
        <dbReference type="Rhea" id="RHEA-COMP:15087"/>
        <dbReference type="ChEBI" id="CHEBI:15378"/>
        <dbReference type="ChEBI" id="CHEBI:17154"/>
        <dbReference type="ChEBI" id="CHEBI:29965"/>
        <dbReference type="ChEBI" id="CHEBI:57540"/>
        <dbReference type="ChEBI" id="CHEBI:142554"/>
        <dbReference type="EC" id="2.4.2.31"/>
    </reaction>
</comment>
<dbReference type="FunFam" id="3.90.176.10:FF:000001">
    <property type="entry name" value="NAD(P)(+)--arginine ADP-ribosyltransferase"/>
    <property type="match status" value="1"/>
</dbReference>
<evidence type="ECO:0000256" key="8">
    <source>
        <dbReference type="ARBA" id="ARBA00023157"/>
    </source>
</evidence>
<evidence type="ECO:0000313" key="11">
    <source>
        <dbReference type="Proteomes" id="UP000504617"/>
    </source>
</evidence>
<keyword evidence="3 10" id="KW-0808">Transferase</keyword>
<dbReference type="KEGG" id="tsr:106553687"/>
<dbReference type="RefSeq" id="XP_013927712.1">
    <property type="nucleotide sequence ID" value="XM_014072237.1"/>
</dbReference>
<dbReference type="OrthoDB" id="423533at2759"/>
<dbReference type="InterPro" id="IPR000768">
    <property type="entry name" value="ART"/>
</dbReference>
<gene>
    <name evidence="12" type="primary">LOC106553687</name>
</gene>
<reference evidence="12" key="1">
    <citation type="submission" date="2025-08" db="UniProtKB">
        <authorList>
            <consortium name="RefSeq"/>
        </authorList>
    </citation>
    <scope>IDENTIFICATION</scope>
    <source>
        <tissue evidence="12">Skeletal muscle</tissue>
    </source>
</reference>
<protein>
    <recommendedName>
        <fullName evidence="10">NAD(P)(+)--arginine ADP-ribosyltransferase</fullName>
        <ecNumber evidence="10">2.4.2.31</ecNumber>
    </recommendedName>
    <alternativeName>
        <fullName evidence="10">Mono(ADP-ribosyl)transferase</fullName>
    </alternativeName>
</protein>